<dbReference type="AlphaFoldDB" id="A0A8R1XTQ7"/>
<dbReference type="EnsemblMetazoa" id="OVOC200.1">
    <property type="protein sequence ID" value="OVOC200.1"/>
    <property type="gene ID" value="WBGene00237009"/>
</dbReference>
<evidence type="ECO:0000313" key="2">
    <source>
        <dbReference type="EnsemblMetazoa" id="OVOC200.1"/>
    </source>
</evidence>
<evidence type="ECO:0000256" key="1">
    <source>
        <dbReference type="SAM" id="MobiDB-lite"/>
    </source>
</evidence>
<proteinExistence type="predicted"/>
<protein>
    <submittedName>
        <fullName evidence="2">Uncharacterized protein</fullName>
    </submittedName>
</protein>
<sequence>MQLSIQCFDGFMNSALLMKQINQTKCLKILAKCFKRLNVNTTTHDFLDGSQQTTGIPSIPKDQTSRTTY</sequence>
<evidence type="ECO:0000313" key="3">
    <source>
        <dbReference type="Proteomes" id="UP000024404"/>
    </source>
</evidence>
<keyword evidence="3" id="KW-1185">Reference proteome</keyword>
<dbReference type="EMBL" id="CMVM020000020">
    <property type="status" value="NOT_ANNOTATED_CDS"/>
    <property type="molecule type" value="Genomic_DNA"/>
</dbReference>
<accession>A0A8R1XTQ7</accession>
<feature type="region of interest" description="Disordered" evidence="1">
    <location>
        <begin position="45"/>
        <end position="69"/>
    </location>
</feature>
<reference evidence="2" key="2">
    <citation type="submission" date="2022-06" db="UniProtKB">
        <authorList>
            <consortium name="EnsemblMetazoa"/>
        </authorList>
    </citation>
    <scope>IDENTIFICATION</scope>
</reference>
<dbReference type="Proteomes" id="UP000024404">
    <property type="component" value="Unassembled WGS sequence"/>
</dbReference>
<name>A0A8R1XTQ7_ONCVO</name>
<organism evidence="2 3">
    <name type="scientific">Onchocerca volvulus</name>
    <dbReference type="NCBI Taxonomy" id="6282"/>
    <lineage>
        <taxon>Eukaryota</taxon>
        <taxon>Metazoa</taxon>
        <taxon>Ecdysozoa</taxon>
        <taxon>Nematoda</taxon>
        <taxon>Chromadorea</taxon>
        <taxon>Rhabditida</taxon>
        <taxon>Spirurina</taxon>
        <taxon>Spiruromorpha</taxon>
        <taxon>Filarioidea</taxon>
        <taxon>Onchocercidae</taxon>
        <taxon>Onchocerca</taxon>
    </lineage>
</organism>
<reference evidence="3" key="1">
    <citation type="submission" date="2013-10" db="EMBL/GenBank/DDBJ databases">
        <title>Genome sequencing of Onchocerca volvulus.</title>
        <authorList>
            <person name="Cotton J."/>
            <person name="Tsai J."/>
            <person name="Stanley E."/>
            <person name="Tracey A."/>
            <person name="Holroyd N."/>
            <person name="Lustigman S."/>
            <person name="Berriman M."/>
        </authorList>
    </citation>
    <scope>NUCLEOTIDE SEQUENCE</scope>
</reference>